<accession>A0ABS2NTN5</accession>
<dbReference type="Proteomes" id="UP001314796">
    <property type="component" value="Unassembled WGS sequence"/>
</dbReference>
<protein>
    <recommendedName>
        <fullName evidence="3">SEC-C motif-containing protein</fullName>
    </recommendedName>
</protein>
<organism evidence="1 2">
    <name type="scientific">Alkaliphilus hydrothermalis</name>
    <dbReference type="NCBI Taxonomy" id="1482730"/>
    <lineage>
        <taxon>Bacteria</taxon>
        <taxon>Bacillati</taxon>
        <taxon>Bacillota</taxon>
        <taxon>Clostridia</taxon>
        <taxon>Peptostreptococcales</taxon>
        <taxon>Natronincolaceae</taxon>
        <taxon>Alkaliphilus</taxon>
    </lineage>
</organism>
<gene>
    <name evidence="1" type="ORF">JOC73_002513</name>
</gene>
<dbReference type="Gene3D" id="3.10.450.50">
    <property type="match status" value="1"/>
</dbReference>
<comment type="caution">
    <text evidence="1">The sequence shown here is derived from an EMBL/GenBank/DDBJ whole genome shotgun (WGS) entry which is preliminary data.</text>
</comment>
<evidence type="ECO:0008006" key="3">
    <source>
        <dbReference type="Google" id="ProtNLM"/>
    </source>
</evidence>
<dbReference type="RefSeq" id="WP_204403681.1">
    <property type="nucleotide sequence ID" value="NZ_JAFBEE010000020.1"/>
</dbReference>
<evidence type="ECO:0000313" key="1">
    <source>
        <dbReference type="EMBL" id="MBM7615939.1"/>
    </source>
</evidence>
<reference evidence="1 2" key="1">
    <citation type="submission" date="2021-01" db="EMBL/GenBank/DDBJ databases">
        <title>Genomic Encyclopedia of Type Strains, Phase IV (KMG-IV): sequencing the most valuable type-strain genomes for metagenomic binning, comparative biology and taxonomic classification.</title>
        <authorList>
            <person name="Goeker M."/>
        </authorList>
    </citation>
    <scope>NUCLEOTIDE SEQUENCE [LARGE SCALE GENOMIC DNA]</scope>
    <source>
        <strain evidence="1 2">DSM 25890</strain>
    </source>
</reference>
<name>A0ABS2NTN5_9FIRM</name>
<dbReference type="PANTHER" id="PTHR33747:SF1">
    <property type="entry name" value="ADENYLATE CYCLASE-ASSOCIATED CAP C-TERMINAL DOMAIN-CONTAINING PROTEIN"/>
    <property type="match status" value="1"/>
</dbReference>
<proteinExistence type="predicted"/>
<keyword evidence="2" id="KW-1185">Reference proteome</keyword>
<dbReference type="Pfam" id="PF02810">
    <property type="entry name" value="SEC-C"/>
    <property type="match status" value="1"/>
</dbReference>
<sequence length="387" mass="44692">MTKEFDDAMNRMAQNVEKRIVKACNKLYGSIKKDDSFENYLDGLTKAELDNIRRNIGLKGVSQFSKKKLILVLAEELPVQVEQLLLMCGNGELKLIKQLVKNNGRLTIAEEHEYEIDILRKKGLCFSGTFEDGSTEVFIPIELLDPILQVLDSLAFNKQIKTINEILQVVNGIIFYYGILTIDELYDYVVKILGKEIDYNVFVKIIENDDVYESEFVFTGLYVHHLNMNIPEEILMEHYSRGDLPYYPLTLKQALEAGKSEYEEINRHDLRLMAFLDSHYELSKIEALDEIKILKDMIRNLCPPGELLEYFQQFFEIPTQDELQMILDMIIGIYNNTRQWVLKGHTSTEIRGNHPLVPQEQPEAIKVGRNDTCPCGSGKKYKKCCGR</sequence>
<dbReference type="SUPFAM" id="SSF103642">
    <property type="entry name" value="Sec-C motif"/>
    <property type="match status" value="1"/>
</dbReference>
<evidence type="ECO:0000313" key="2">
    <source>
        <dbReference type="Proteomes" id="UP001314796"/>
    </source>
</evidence>
<dbReference type="PANTHER" id="PTHR33747">
    <property type="entry name" value="UPF0225 PROTEIN SCO1677"/>
    <property type="match status" value="1"/>
</dbReference>
<dbReference type="EMBL" id="JAFBEE010000020">
    <property type="protein sequence ID" value="MBM7615939.1"/>
    <property type="molecule type" value="Genomic_DNA"/>
</dbReference>
<dbReference type="InterPro" id="IPR004027">
    <property type="entry name" value="SEC_C_motif"/>
</dbReference>